<feature type="non-terminal residue" evidence="1">
    <location>
        <position position="130"/>
    </location>
</feature>
<evidence type="ECO:0000313" key="2">
    <source>
        <dbReference type="Proteomes" id="UP000805841"/>
    </source>
</evidence>
<comment type="caution">
    <text evidence="1">The sequence shown here is derived from an EMBL/GenBank/DDBJ whole genome shotgun (WGS) entry which is preliminary data.</text>
</comment>
<accession>A0ABR7ZAY5</accession>
<organism evidence="1 2">
    <name type="scientific">Pseudomonas typographi</name>
    <dbReference type="NCBI Taxonomy" id="2715964"/>
    <lineage>
        <taxon>Bacteria</taxon>
        <taxon>Pseudomonadati</taxon>
        <taxon>Pseudomonadota</taxon>
        <taxon>Gammaproteobacteria</taxon>
        <taxon>Pseudomonadales</taxon>
        <taxon>Pseudomonadaceae</taxon>
        <taxon>Pseudomonas</taxon>
    </lineage>
</organism>
<dbReference type="Proteomes" id="UP000805841">
    <property type="component" value="Unassembled WGS sequence"/>
</dbReference>
<name>A0ABR7ZAY5_9PSED</name>
<reference evidence="1 2" key="1">
    <citation type="journal article" date="2020" name="Insects">
        <title>Bacteria Belonging to Pseudomonas typographi sp. nov. from the Bark Beetle Ips typographus Have Genomic Potential to Aid in the Host Ecology.</title>
        <authorList>
            <person name="Peral-Aranega E."/>
            <person name="Saati-Santamaria Z."/>
            <person name="Kolarik M."/>
            <person name="Rivas R."/>
            <person name="Garcia-Fraile P."/>
        </authorList>
    </citation>
    <scope>NUCLEOTIDE SEQUENCE [LARGE SCALE GENOMIC DNA]</scope>
    <source>
        <strain evidence="1 2">CA3A</strain>
    </source>
</reference>
<proteinExistence type="predicted"/>
<protein>
    <submittedName>
        <fullName evidence="1">Uncharacterized protein</fullName>
    </submittedName>
</protein>
<dbReference type="EMBL" id="JAAOCA010000137">
    <property type="protein sequence ID" value="MBD1602538.1"/>
    <property type="molecule type" value="Genomic_DNA"/>
</dbReference>
<dbReference type="RefSeq" id="WP_190427695.1">
    <property type="nucleotide sequence ID" value="NZ_JAAOCA010000137.1"/>
</dbReference>
<gene>
    <name evidence="1" type="ORF">HAQ05_28140</name>
</gene>
<evidence type="ECO:0000313" key="1">
    <source>
        <dbReference type="EMBL" id="MBD1602538.1"/>
    </source>
</evidence>
<sequence>MNALQLCQQRYEDMSPPDESNREDALQAWIDDAADRLTRGSDITVTKRFRVIARIEHDAFLSAFQDHLLKRAEEDDQFYLAQLVLAALQGGPVNSLGRFFAGPTDHPLGVPHEIAEGMVESLAEDGYAQQ</sequence>
<keyword evidence="2" id="KW-1185">Reference proteome</keyword>